<evidence type="ECO:0000256" key="1">
    <source>
        <dbReference type="ARBA" id="ARBA00008361"/>
    </source>
</evidence>
<keyword evidence="6" id="KW-1185">Reference proteome</keyword>
<dbReference type="Proteomes" id="UP000030401">
    <property type="component" value="Unassembled WGS sequence"/>
</dbReference>
<sequence>MSSLHFKLNTHNETVEYYPFPTAMFEQLAQSGITLSSSSCLELECGRGIITKAFQGRLAHITSIHHSAKDITFAKQRNPEAHIIKGNAEYLPFEKESFDIALTCNQWKYFHRNKVLSEVDRVLKPGGHLLLCQTYSPAVDSPIISTTNHLLKQFDMASQAYENKSNNYHWKTEWRKSGFQLKDQWTLSYLFQCNLTDWIDYVLHSINDFPESFTIDLEQKLHAHLHPLMAQKRMEIPLTTKAYVLQK</sequence>
<dbReference type="eggNOG" id="COG2226">
    <property type="taxonomic scope" value="Bacteria"/>
</dbReference>
<dbReference type="Gene3D" id="3.40.50.150">
    <property type="entry name" value="Vaccinia Virus protein VP39"/>
    <property type="match status" value="1"/>
</dbReference>
<evidence type="ECO:0000256" key="2">
    <source>
        <dbReference type="ARBA" id="ARBA00022603"/>
    </source>
</evidence>
<protein>
    <recommendedName>
        <fullName evidence="4">Methyltransferase type 11 domain-containing protein</fullName>
    </recommendedName>
</protein>
<dbReference type="InterPro" id="IPR029063">
    <property type="entry name" value="SAM-dependent_MTases_sf"/>
</dbReference>
<dbReference type="InterPro" id="IPR013216">
    <property type="entry name" value="Methyltransf_11"/>
</dbReference>
<dbReference type="SUPFAM" id="SSF53335">
    <property type="entry name" value="S-adenosyl-L-methionine-dependent methyltransferases"/>
    <property type="match status" value="1"/>
</dbReference>
<accession>A0A0A5HXB1</accession>
<dbReference type="InterPro" id="IPR051052">
    <property type="entry name" value="Diverse_substrate_MTase"/>
</dbReference>
<dbReference type="PANTHER" id="PTHR44942">
    <property type="entry name" value="METHYLTRANSF_11 DOMAIN-CONTAINING PROTEIN"/>
    <property type="match status" value="1"/>
</dbReference>
<dbReference type="EMBL" id="AVPG01000003">
    <property type="protein sequence ID" value="KGX88262.1"/>
    <property type="molecule type" value="Genomic_DNA"/>
</dbReference>
<organism evidence="5 6">
    <name type="scientific">Pontibacillus litoralis JSM 072002</name>
    <dbReference type="NCBI Taxonomy" id="1385512"/>
    <lineage>
        <taxon>Bacteria</taxon>
        <taxon>Bacillati</taxon>
        <taxon>Bacillota</taxon>
        <taxon>Bacilli</taxon>
        <taxon>Bacillales</taxon>
        <taxon>Bacillaceae</taxon>
        <taxon>Pontibacillus</taxon>
    </lineage>
</organism>
<dbReference type="PANTHER" id="PTHR44942:SF4">
    <property type="entry name" value="METHYLTRANSFERASE TYPE 11 DOMAIN-CONTAINING PROTEIN"/>
    <property type="match status" value="1"/>
</dbReference>
<proteinExistence type="inferred from homology"/>
<evidence type="ECO:0000256" key="3">
    <source>
        <dbReference type="ARBA" id="ARBA00022679"/>
    </source>
</evidence>
<dbReference type="CDD" id="cd02440">
    <property type="entry name" value="AdoMet_MTases"/>
    <property type="match status" value="1"/>
</dbReference>
<dbReference type="STRING" id="1385512.N784_10490"/>
<evidence type="ECO:0000313" key="6">
    <source>
        <dbReference type="Proteomes" id="UP000030401"/>
    </source>
</evidence>
<dbReference type="GO" id="GO:0008757">
    <property type="term" value="F:S-adenosylmethionine-dependent methyltransferase activity"/>
    <property type="evidence" value="ECO:0007669"/>
    <property type="project" value="InterPro"/>
</dbReference>
<dbReference type="Pfam" id="PF08241">
    <property type="entry name" value="Methyltransf_11"/>
    <property type="match status" value="1"/>
</dbReference>
<comment type="similarity">
    <text evidence="1">Belongs to the methyltransferase superfamily.</text>
</comment>
<gene>
    <name evidence="5" type="ORF">N784_10490</name>
</gene>
<evidence type="ECO:0000313" key="5">
    <source>
        <dbReference type="EMBL" id="KGX88262.1"/>
    </source>
</evidence>
<dbReference type="RefSeq" id="WP_036832475.1">
    <property type="nucleotide sequence ID" value="NZ_AVPG01000003.1"/>
</dbReference>
<dbReference type="GO" id="GO:0032259">
    <property type="term" value="P:methylation"/>
    <property type="evidence" value="ECO:0007669"/>
    <property type="project" value="UniProtKB-KW"/>
</dbReference>
<dbReference type="OrthoDB" id="9784101at2"/>
<evidence type="ECO:0000259" key="4">
    <source>
        <dbReference type="Pfam" id="PF08241"/>
    </source>
</evidence>
<reference evidence="5 6" key="1">
    <citation type="submission" date="2013-08" db="EMBL/GenBank/DDBJ databases">
        <authorList>
            <person name="Huang J."/>
            <person name="Wang G."/>
        </authorList>
    </citation>
    <scope>NUCLEOTIDE SEQUENCE [LARGE SCALE GENOMIC DNA]</scope>
    <source>
        <strain evidence="5 6">JSM 072002</strain>
    </source>
</reference>
<feature type="domain" description="Methyltransferase type 11" evidence="4">
    <location>
        <begin position="41"/>
        <end position="130"/>
    </location>
</feature>
<comment type="caution">
    <text evidence="5">The sequence shown here is derived from an EMBL/GenBank/DDBJ whole genome shotgun (WGS) entry which is preliminary data.</text>
</comment>
<keyword evidence="2" id="KW-0489">Methyltransferase</keyword>
<name>A0A0A5HXB1_9BACI</name>
<dbReference type="AlphaFoldDB" id="A0A0A5HXB1"/>
<keyword evidence="3" id="KW-0808">Transferase</keyword>